<sequence length="213" mass="24128">MSTRKGQGIRFDTLLDQTKDEVLKTMDSTATTAVHGDERSKVADQLALSYLYFELLKQPRSSLISLVNFAKNRDRSGMKMQYAHARISSLKSKFGLVTTNDEFLHEQHFPPSLVDSLLGQHSPEQQKLIHSLFSLFEKYPSVISNCHEQIESSFLAAYASNLTSLVNSAWKSLPVLNQQNSDLAKFRLAIFMHSQEILADSLRIFGLEPLHRL</sequence>
<feature type="domain" description="DALR anticodon binding" evidence="6">
    <location>
        <begin position="80"/>
        <end position="213"/>
    </location>
</feature>
<evidence type="ECO:0000313" key="8">
    <source>
        <dbReference type="Proteomes" id="UP001626550"/>
    </source>
</evidence>
<organism evidence="7 8">
    <name type="scientific">Cichlidogyrus casuarinus</name>
    <dbReference type="NCBI Taxonomy" id="1844966"/>
    <lineage>
        <taxon>Eukaryota</taxon>
        <taxon>Metazoa</taxon>
        <taxon>Spiralia</taxon>
        <taxon>Lophotrochozoa</taxon>
        <taxon>Platyhelminthes</taxon>
        <taxon>Monogenea</taxon>
        <taxon>Monopisthocotylea</taxon>
        <taxon>Dactylogyridea</taxon>
        <taxon>Ancyrocephalidae</taxon>
        <taxon>Cichlidogyrus</taxon>
    </lineage>
</organism>
<comment type="catalytic activity">
    <reaction evidence="4">
        <text>tRNA(Arg) + L-arginine + ATP = L-arginyl-tRNA(Arg) + AMP + diphosphate</text>
        <dbReference type="Rhea" id="RHEA:20301"/>
        <dbReference type="Rhea" id="RHEA-COMP:9658"/>
        <dbReference type="Rhea" id="RHEA-COMP:9673"/>
        <dbReference type="ChEBI" id="CHEBI:30616"/>
        <dbReference type="ChEBI" id="CHEBI:32682"/>
        <dbReference type="ChEBI" id="CHEBI:33019"/>
        <dbReference type="ChEBI" id="CHEBI:78442"/>
        <dbReference type="ChEBI" id="CHEBI:78513"/>
        <dbReference type="ChEBI" id="CHEBI:456215"/>
        <dbReference type="EC" id="6.1.1.19"/>
    </reaction>
</comment>
<dbReference type="GO" id="GO:0004814">
    <property type="term" value="F:arginine-tRNA ligase activity"/>
    <property type="evidence" value="ECO:0007669"/>
    <property type="project" value="UniProtKB-EC"/>
</dbReference>
<evidence type="ECO:0000256" key="5">
    <source>
        <dbReference type="ARBA" id="ARBA00049595"/>
    </source>
</evidence>
<evidence type="ECO:0000313" key="7">
    <source>
        <dbReference type="EMBL" id="KAL3316049.1"/>
    </source>
</evidence>
<dbReference type="InterPro" id="IPR014729">
    <property type="entry name" value="Rossmann-like_a/b/a_fold"/>
</dbReference>
<dbReference type="Proteomes" id="UP001626550">
    <property type="component" value="Unassembled WGS sequence"/>
</dbReference>
<evidence type="ECO:0000256" key="3">
    <source>
        <dbReference type="ARBA" id="ARBA00039495"/>
    </source>
</evidence>
<dbReference type="InterPro" id="IPR008909">
    <property type="entry name" value="DALR_anticod-bd"/>
</dbReference>
<name>A0ABD2Q908_9PLAT</name>
<dbReference type="Gene3D" id="3.40.50.620">
    <property type="entry name" value="HUPs"/>
    <property type="match status" value="1"/>
</dbReference>
<dbReference type="SUPFAM" id="SSF47323">
    <property type="entry name" value="Anticodon-binding domain of a subclass of class I aminoacyl-tRNA synthetases"/>
    <property type="match status" value="1"/>
</dbReference>
<accession>A0ABD2Q908</accession>
<gene>
    <name evidence="7" type="ORF">Ciccas_005302</name>
</gene>
<dbReference type="AlphaFoldDB" id="A0ABD2Q908"/>
<keyword evidence="8" id="KW-1185">Reference proteome</keyword>
<dbReference type="SMART" id="SM00836">
    <property type="entry name" value="DALR_1"/>
    <property type="match status" value="1"/>
</dbReference>
<dbReference type="Pfam" id="PF05746">
    <property type="entry name" value="DALR_1"/>
    <property type="match status" value="1"/>
</dbReference>
<dbReference type="EMBL" id="JBJKFK010000612">
    <property type="protein sequence ID" value="KAL3316049.1"/>
    <property type="molecule type" value="Genomic_DNA"/>
</dbReference>
<dbReference type="Gene3D" id="1.10.730.10">
    <property type="entry name" value="Isoleucyl-tRNA Synthetase, Domain 1"/>
    <property type="match status" value="1"/>
</dbReference>
<protein>
    <recommendedName>
        <fullName evidence="3">Probable arginine--tRNA ligase, mitochondrial</fullName>
        <ecNumber evidence="2">6.1.1.19</ecNumber>
    </recommendedName>
</protein>
<dbReference type="InterPro" id="IPR001278">
    <property type="entry name" value="Arg-tRNA-ligase"/>
</dbReference>
<reference evidence="7 8" key="1">
    <citation type="submission" date="2024-11" db="EMBL/GenBank/DDBJ databases">
        <title>Adaptive evolution of stress response genes in parasites aligns with host niche diversity.</title>
        <authorList>
            <person name="Hahn C."/>
            <person name="Resl P."/>
        </authorList>
    </citation>
    <scope>NUCLEOTIDE SEQUENCE [LARGE SCALE GENOMIC DNA]</scope>
    <source>
        <strain evidence="7">EGGRZ-B1_66</strain>
        <tissue evidence="7">Body</tissue>
    </source>
</reference>
<evidence type="ECO:0000256" key="1">
    <source>
        <dbReference type="ARBA" id="ARBA00005594"/>
    </source>
</evidence>
<evidence type="ECO:0000256" key="2">
    <source>
        <dbReference type="ARBA" id="ARBA00012837"/>
    </source>
</evidence>
<comment type="function">
    <text evidence="5">Catalyzes the attachment of arginine to tRNA(Arg) in a two-step reaction: arginine is first activated by ATP to form Arg-AMP and then transferred to the acceptor end of tRNA(Arg).</text>
</comment>
<proteinExistence type="inferred from homology"/>
<dbReference type="PANTHER" id="PTHR11956">
    <property type="entry name" value="ARGINYL-TRNA SYNTHETASE"/>
    <property type="match status" value="1"/>
</dbReference>
<dbReference type="PANTHER" id="PTHR11956:SF11">
    <property type="entry name" value="ARGININE--TRNA LIGASE, MITOCHONDRIAL-RELATED"/>
    <property type="match status" value="1"/>
</dbReference>
<dbReference type="EC" id="6.1.1.19" evidence="2"/>
<evidence type="ECO:0000256" key="4">
    <source>
        <dbReference type="ARBA" id="ARBA00049339"/>
    </source>
</evidence>
<evidence type="ECO:0000259" key="6">
    <source>
        <dbReference type="SMART" id="SM00836"/>
    </source>
</evidence>
<comment type="similarity">
    <text evidence="1">Belongs to the class-I aminoacyl-tRNA synthetase family.</text>
</comment>
<dbReference type="InterPro" id="IPR009080">
    <property type="entry name" value="tRNAsynth_Ia_anticodon-bd"/>
</dbReference>
<comment type="caution">
    <text evidence="7">The sequence shown here is derived from an EMBL/GenBank/DDBJ whole genome shotgun (WGS) entry which is preliminary data.</text>
</comment>